<dbReference type="AlphaFoldDB" id="A0A1I1TV10"/>
<dbReference type="Proteomes" id="UP000199599">
    <property type="component" value="Unassembled WGS sequence"/>
</dbReference>
<dbReference type="EMBL" id="FOMN01000013">
    <property type="protein sequence ID" value="SFD62215.1"/>
    <property type="molecule type" value="Genomic_DNA"/>
</dbReference>
<feature type="transmembrane region" description="Helical" evidence="2">
    <location>
        <begin position="106"/>
        <end position="129"/>
    </location>
</feature>
<feature type="compositionally biased region" description="Basic and acidic residues" evidence="1">
    <location>
        <begin position="618"/>
        <end position="638"/>
    </location>
</feature>
<evidence type="ECO:0000313" key="4">
    <source>
        <dbReference type="EMBL" id="SFD62215.1"/>
    </source>
</evidence>
<accession>A0A1I1TV10</accession>
<evidence type="ECO:0000256" key="2">
    <source>
        <dbReference type="SAM" id="Phobius"/>
    </source>
</evidence>
<proteinExistence type="predicted"/>
<feature type="transmembrane region" description="Helical" evidence="2">
    <location>
        <begin position="395"/>
        <end position="415"/>
    </location>
</feature>
<evidence type="ECO:0000313" key="5">
    <source>
        <dbReference type="Proteomes" id="UP000199599"/>
    </source>
</evidence>
<organism evidence="4 5">
    <name type="scientific">Lactobacillus bombicola</name>
    <dbReference type="NCBI Taxonomy" id="1505723"/>
    <lineage>
        <taxon>Bacteria</taxon>
        <taxon>Bacillati</taxon>
        <taxon>Bacillota</taxon>
        <taxon>Bacilli</taxon>
        <taxon>Lactobacillales</taxon>
        <taxon>Lactobacillaceae</taxon>
        <taxon>Lactobacillus</taxon>
    </lineage>
</organism>
<dbReference type="STRING" id="1505723.SAMN04487792_1625"/>
<feature type="transmembrane region" description="Helical" evidence="2">
    <location>
        <begin position="335"/>
        <end position="358"/>
    </location>
</feature>
<dbReference type="InterPro" id="IPR058521">
    <property type="entry name" value="DUF8208"/>
</dbReference>
<feature type="domain" description="DUF8208" evidence="3">
    <location>
        <begin position="56"/>
        <end position="472"/>
    </location>
</feature>
<dbReference type="Pfam" id="PF26635">
    <property type="entry name" value="DUF8208"/>
    <property type="match status" value="1"/>
</dbReference>
<feature type="transmembrane region" description="Helical" evidence="2">
    <location>
        <begin position="427"/>
        <end position="446"/>
    </location>
</feature>
<reference evidence="5" key="1">
    <citation type="submission" date="2016-10" db="EMBL/GenBank/DDBJ databases">
        <authorList>
            <person name="Varghese N."/>
            <person name="Submissions S."/>
        </authorList>
    </citation>
    <scope>NUCLEOTIDE SEQUENCE [LARGE SCALE GENOMIC DNA]</scope>
    <source>
        <strain evidence="5">R-53102</strain>
    </source>
</reference>
<feature type="region of interest" description="Disordered" evidence="1">
    <location>
        <begin position="577"/>
        <end position="681"/>
    </location>
</feature>
<evidence type="ECO:0000259" key="3">
    <source>
        <dbReference type="Pfam" id="PF26635"/>
    </source>
</evidence>
<evidence type="ECO:0000256" key="1">
    <source>
        <dbReference type="SAM" id="MobiDB-lite"/>
    </source>
</evidence>
<feature type="transmembrane region" description="Helical" evidence="2">
    <location>
        <begin position="141"/>
        <end position="163"/>
    </location>
</feature>
<feature type="compositionally biased region" description="Polar residues" evidence="1">
    <location>
        <begin position="639"/>
        <end position="660"/>
    </location>
</feature>
<feature type="compositionally biased region" description="Polar residues" evidence="1">
    <location>
        <begin position="585"/>
        <end position="617"/>
    </location>
</feature>
<keyword evidence="2" id="KW-1133">Transmembrane helix</keyword>
<dbReference type="RefSeq" id="WP_090094144.1">
    <property type="nucleotide sequence ID" value="NZ_CBCRVU010000006.1"/>
</dbReference>
<keyword evidence="2" id="KW-0812">Transmembrane</keyword>
<protein>
    <recommendedName>
        <fullName evidence="3">DUF8208 domain-containing protein</fullName>
    </recommendedName>
</protein>
<sequence>MTYWLIYLTTLMPIKYLDIFSGLVNWWQQTTHTGDYSNKQIDVVTKALQNAAPYLHYDDFLGRLVNEFKWAIVKFFYGLANWASELATDSLNFSKILGSTGLNKNLINGVMGIAAGLMILTLTWVGIKIGTSSRPPQFKNIIWQLFIAAFLIGNVQSISNWVVDQSTGVYKGFVESKGAKSTSSLPYQIVQSNSNDLLAIIAHNFSDFKIKNENTNTSWGGVSKDKNGQIKDQRTNTVHWGSFMMDKTDFETVSAGDLSTTISSDLAAKLSNKANKSTEKPAWDPDYLRYKLTPSGVGTNSTNGKKDSYSGYSAGKVDESNLAFFKIFQGGYERYSVNFLPTVIALISMTVAFLLVSFVSVRAFLDLAIMQVLSVIVFATDLESGQRTKAAIQDIFNSALLIAFQGFELAFYRIIATWMSSAQAKGISNNAYLYAVGMIALTWALFEGSSKVSKFFGLDTGLKDGWSKSIGATAGAAYLGSRVGRGAKAMTTNLATGTKKTVQNVTDHNQAYKAGRLVETEALGRGASKEAAASAGANASKAYLEKKQEWRSNGNTNADWKRAEDTGLVSDYISEETERMKDTGGLTSRQVRIINPSNQPQKTAKTSENNSGNNTSFHNDKKTVRKEEVPNLKTKDEFASSNENTMPEKQASEVNSNVTKVQKAPNTTKTTPPVPTDKGGRHLENISNIKEKDQKIGVTRHLGNTEVDITDKEGTTAIKTNGNVSNTKTIGEVIDNNSGSKNEYITEQGSSKNVDVTIKHDKNITATNINNSGKKNKY</sequence>
<keyword evidence="2" id="KW-0472">Membrane</keyword>
<gene>
    <name evidence="4" type="ORF">SAMN04487792_1625</name>
</gene>
<name>A0A1I1TV10_9LACO</name>